<dbReference type="GeneID" id="9054738"/>
<dbReference type="RefSeq" id="XP_002769311.1">
    <property type="nucleotide sequence ID" value="XM_002769265.1"/>
</dbReference>
<organism evidence="2">
    <name type="scientific">Perkinsus marinus (strain ATCC 50983 / TXsc)</name>
    <dbReference type="NCBI Taxonomy" id="423536"/>
    <lineage>
        <taxon>Eukaryota</taxon>
        <taxon>Sar</taxon>
        <taxon>Alveolata</taxon>
        <taxon>Perkinsozoa</taxon>
        <taxon>Perkinsea</taxon>
        <taxon>Perkinsida</taxon>
        <taxon>Perkinsidae</taxon>
        <taxon>Perkinsus</taxon>
    </lineage>
</organism>
<feature type="non-terminal residue" evidence="1">
    <location>
        <position position="59"/>
    </location>
</feature>
<reference evidence="1 2" key="1">
    <citation type="submission" date="2008-07" db="EMBL/GenBank/DDBJ databases">
        <authorList>
            <person name="El-Sayed N."/>
            <person name="Caler E."/>
            <person name="Inman J."/>
            <person name="Amedeo P."/>
            <person name="Hass B."/>
            <person name="Wortman J."/>
        </authorList>
    </citation>
    <scope>NUCLEOTIDE SEQUENCE [LARGE SCALE GENOMIC DNA]</scope>
    <source>
        <strain evidence="2">ATCC 50983 / TXsc</strain>
    </source>
</reference>
<evidence type="ECO:0000313" key="1">
    <source>
        <dbReference type="EMBL" id="EER02029.1"/>
    </source>
</evidence>
<dbReference type="InParanoid" id="C5LML2"/>
<accession>C5LML2</accession>
<evidence type="ECO:0000313" key="2">
    <source>
        <dbReference type="Proteomes" id="UP000007800"/>
    </source>
</evidence>
<dbReference type="AlphaFoldDB" id="C5LML2"/>
<protein>
    <submittedName>
        <fullName evidence="1">Uncharacterized protein</fullName>
    </submittedName>
</protein>
<name>C5LML2_PERM5</name>
<sequence length="59" mass="6855">SIPRPLHSFRTRSKRQWEDLHYAGEGDMRHIHTYSSSKSIWNFELKSSTALEEMFAGGS</sequence>
<gene>
    <name evidence="1" type="ORF">Pmar_PMAR024348</name>
</gene>
<feature type="non-terminal residue" evidence="1">
    <location>
        <position position="1"/>
    </location>
</feature>
<dbReference type="Proteomes" id="UP000007800">
    <property type="component" value="Unassembled WGS sequence"/>
</dbReference>
<keyword evidence="2" id="KW-1185">Reference proteome</keyword>
<proteinExistence type="predicted"/>
<dbReference type="EMBL" id="GG683568">
    <property type="protein sequence ID" value="EER02029.1"/>
    <property type="molecule type" value="Genomic_DNA"/>
</dbReference>